<feature type="region of interest" description="Disordered" evidence="15">
    <location>
        <begin position="3029"/>
        <end position="3066"/>
    </location>
</feature>
<feature type="compositionally biased region" description="Low complexity" evidence="15">
    <location>
        <begin position="1168"/>
        <end position="1188"/>
    </location>
</feature>
<keyword evidence="8 12" id="KW-0371">Homeobox</keyword>
<feature type="domain" description="Homeobox" evidence="16">
    <location>
        <begin position="1998"/>
        <end position="2058"/>
    </location>
</feature>
<evidence type="ECO:0000256" key="2">
    <source>
        <dbReference type="ARBA" id="ARBA00022723"/>
    </source>
</evidence>
<evidence type="ECO:0000256" key="4">
    <source>
        <dbReference type="ARBA" id="ARBA00022771"/>
    </source>
</evidence>
<feature type="region of interest" description="Disordered" evidence="15">
    <location>
        <begin position="2228"/>
        <end position="2261"/>
    </location>
</feature>
<dbReference type="Proteomes" id="UP000005205">
    <property type="component" value="Unassembled WGS sequence"/>
</dbReference>
<feature type="DNA-binding region" description="Homeobox" evidence="12">
    <location>
        <begin position="2564"/>
        <end position="2623"/>
    </location>
</feature>
<dbReference type="PROSITE" id="PS50071">
    <property type="entry name" value="HOMEOBOX_2"/>
    <property type="match status" value="4"/>
</dbReference>
<feature type="region of interest" description="Disordered" evidence="15">
    <location>
        <begin position="2182"/>
        <end position="2212"/>
    </location>
</feature>
<dbReference type="InterPro" id="IPR009057">
    <property type="entry name" value="Homeodomain-like_sf"/>
</dbReference>
<dbReference type="GO" id="GO:0000978">
    <property type="term" value="F:RNA polymerase II cis-regulatory region sequence-specific DNA binding"/>
    <property type="evidence" value="ECO:0007669"/>
    <property type="project" value="TreeGrafter"/>
</dbReference>
<evidence type="ECO:0000256" key="10">
    <source>
        <dbReference type="ARBA" id="ARBA00023242"/>
    </source>
</evidence>
<feature type="region of interest" description="Disordered" evidence="15">
    <location>
        <begin position="39"/>
        <end position="161"/>
    </location>
</feature>
<feature type="compositionally biased region" description="Basic and acidic residues" evidence="15">
    <location>
        <begin position="1043"/>
        <end position="1060"/>
    </location>
</feature>
<protein>
    <recommendedName>
        <fullName evidence="20">Zinc finger homeobox protein 3</fullName>
    </recommendedName>
</protein>
<feature type="domain" description="C2H2-type" evidence="17">
    <location>
        <begin position="587"/>
        <end position="616"/>
    </location>
</feature>
<feature type="region of interest" description="Disordered" evidence="15">
    <location>
        <begin position="1334"/>
        <end position="1358"/>
    </location>
</feature>
<dbReference type="GO" id="GO:0000981">
    <property type="term" value="F:DNA-binding transcription factor activity, RNA polymerase II-specific"/>
    <property type="evidence" value="ECO:0007669"/>
    <property type="project" value="InterPro"/>
</dbReference>
<feature type="compositionally biased region" description="Acidic residues" evidence="15">
    <location>
        <begin position="1061"/>
        <end position="1074"/>
    </location>
</feature>
<accession>A0A158P3C6</accession>
<evidence type="ECO:0000256" key="8">
    <source>
        <dbReference type="ARBA" id="ARBA00023155"/>
    </source>
</evidence>
<dbReference type="InterPro" id="IPR051968">
    <property type="entry name" value="ZnFinger_Homeobox_TR"/>
</dbReference>
<feature type="coiled-coil region" evidence="14">
    <location>
        <begin position="1673"/>
        <end position="1716"/>
    </location>
</feature>
<dbReference type="Pfam" id="PF00096">
    <property type="entry name" value="zf-C2H2"/>
    <property type="match status" value="1"/>
</dbReference>
<dbReference type="KEGG" id="acep:105627615"/>
<dbReference type="PROSITE" id="PS00027">
    <property type="entry name" value="HOMEOBOX_1"/>
    <property type="match status" value="2"/>
</dbReference>
<feature type="domain" description="Homeobox" evidence="16">
    <location>
        <begin position="2852"/>
        <end position="2912"/>
    </location>
</feature>
<dbReference type="EMBL" id="ADTU01007548">
    <property type="status" value="NOT_ANNOTATED_CDS"/>
    <property type="molecule type" value="Genomic_DNA"/>
</dbReference>
<dbReference type="GO" id="GO:0008270">
    <property type="term" value="F:zinc ion binding"/>
    <property type="evidence" value="ECO:0007669"/>
    <property type="project" value="UniProtKB-KW"/>
</dbReference>
<feature type="domain" description="Homeobox" evidence="16">
    <location>
        <begin position="2256"/>
        <end position="2316"/>
    </location>
</feature>
<feature type="region of interest" description="Disordered" evidence="15">
    <location>
        <begin position="1471"/>
        <end position="1493"/>
    </location>
</feature>
<dbReference type="InterPro" id="IPR013087">
    <property type="entry name" value="Znf_C2H2_type"/>
</dbReference>
<evidence type="ECO:0000256" key="5">
    <source>
        <dbReference type="ARBA" id="ARBA00022833"/>
    </source>
</evidence>
<dbReference type="PANTHER" id="PTHR45891">
    <property type="entry name" value="ZINC FINGER HOMEOBOX PROTEIN"/>
    <property type="match status" value="1"/>
</dbReference>
<dbReference type="eggNOG" id="KOG1146">
    <property type="taxonomic scope" value="Eukaryota"/>
</dbReference>
<evidence type="ECO:0000259" key="16">
    <source>
        <dbReference type="PROSITE" id="PS50071"/>
    </source>
</evidence>
<keyword evidence="10 12" id="KW-0539">Nucleus</keyword>
<dbReference type="Pfam" id="PF24056">
    <property type="entry name" value="zf-C2H2_ZFHX3"/>
    <property type="match status" value="1"/>
</dbReference>
<feature type="compositionally biased region" description="Low complexity" evidence="15">
    <location>
        <begin position="372"/>
        <end position="424"/>
    </location>
</feature>
<keyword evidence="7 12" id="KW-0238">DNA-binding</keyword>
<dbReference type="SMART" id="SM00451">
    <property type="entry name" value="ZnF_U1"/>
    <property type="match status" value="8"/>
</dbReference>
<feature type="region of interest" description="Disordered" evidence="15">
    <location>
        <begin position="1019"/>
        <end position="1074"/>
    </location>
</feature>
<feature type="region of interest" description="Disordered" evidence="15">
    <location>
        <begin position="2394"/>
        <end position="2465"/>
    </location>
</feature>
<keyword evidence="4 11" id="KW-0863">Zinc-finger</keyword>
<keyword evidence="14" id="KW-0175">Coiled coil</keyword>
<feature type="region of interest" description="Disordered" evidence="15">
    <location>
        <begin position="2544"/>
        <end position="2568"/>
    </location>
</feature>
<keyword evidence="3" id="KW-0677">Repeat</keyword>
<feature type="domain" description="C2H2-type" evidence="17">
    <location>
        <begin position="1496"/>
        <end position="1525"/>
    </location>
</feature>
<feature type="compositionally biased region" description="Polar residues" evidence="15">
    <location>
        <begin position="347"/>
        <end position="364"/>
    </location>
</feature>
<organism evidence="18 19">
    <name type="scientific">Atta cephalotes</name>
    <name type="common">Leafcutter ant</name>
    <dbReference type="NCBI Taxonomy" id="12957"/>
    <lineage>
        <taxon>Eukaryota</taxon>
        <taxon>Metazoa</taxon>
        <taxon>Ecdysozoa</taxon>
        <taxon>Arthropoda</taxon>
        <taxon>Hexapoda</taxon>
        <taxon>Insecta</taxon>
        <taxon>Pterygota</taxon>
        <taxon>Neoptera</taxon>
        <taxon>Endopterygota</taxon>
        <taxon>Hymenoptera</taxon>
        <taxon>Apocrita</taxon>
        <taxon>Aculeata</taxon>
        <taxon>Formicoidea</taxon>
        <taxon>Formicidae</taxon>
        <taxon>Myrmicinae</taxon>
        <taxon>Atta</taxon>
    </lineage>
</organism>
<feature type="region of interest" description="Disordered" evidence="15">
    <location>
        <begin position="1610"/>
        <end position="1653"/>
    </location>
</feature>
<feature type="DNA-binding region" description="Homeobox" evidence="12">
    <location>
        <begin position="2854"/>
        <end position="2913"/>
    </location>
</feature>
<comment type="subcellular location">
    <subcellularLocation>
        <location evidence="1 12 13">Nucleus</location>
    </subcellularLocation>
</comment>
<feature type="region of interest" description="Disordered" evidence="15">
    <location>
        <begin position="616"/>
        <end position="664"/>
    </location>
</feature>
<keyword evidence="9" id="KW-0804">Transcription</keyword>
<feature type="compositionally biased region" description="Basic residues" evidence="15">
    <location>
        <begin position="643"/>
        <end position="653"/>
    </location>
</feature>
<dbReference type="SMART" id="SM00389">
    <property type="entry name" value="HOX"/>
    <property type="match status" value="4"/>
</dbReference>
<feature type="region of interest" description="Disordered" evidence="15">
    <location>
        <begin position="1785"/>
        <end position="1881"/>
    </location>
</feature>
<evidence type="ECO:0000259" key="17">
    <source>
        <dbReference type="PROSITE" id="PS50157"/>
    </source>
</evidence>
<evidence type="ECO:0000313" key="18">
    <source>
        <dbReference type="EnsemblMetazoa" id="XP_012064284.1"/>
    </source>
</evidence>
<feature type="region of interest" description="Disordered" evidence="15">
    <location>
        <begin position="2081"/>
        <end position="2167"/>
    </location>
</feature>
<feature type="compositionally biased region" description="Basic and acidic residues" evidence="15">
    <location>
        <begin position="1810"/>
        <end position="1830"/>
    </location>
</feature>
<feature type="compositionally biased region" description="Polar residues" evidence="15">
    <location>
        <begin position="2816"/>
        <end position="2840"/>
    </location>
</feature>
<dbReference type="Gene3D" id="3.30.160.60">
    <property type="entry name" value="Classic Zinc Finger"/>
    <property type="match status" value="5"/>
</dbReference>
<feature type="compositionally biased region" description="Polar residues" evidence="15">
    <location>
        <begin position="2726"/>
        <end position="2743"/>
    </location>
</feature>
<feature type="region of interest" description="Disordered" evidence="15">
    <location>
        <begin position="1163"/>
        <end position="1202"/>
    </location>
</feature>
<feature type="compositionally biased region" description="Low complexity" evidence="15">
    <location>
        <begin position="109"/>
        <end position="144"/>
    </location>
</feature>
<dbReference type="PROSITE" id="PS00028">
    <property type="entry name" value="ZINC_FINGER_C2H2_1"/>
    <property type="match status" value="12"/>
</dbReference>
<evidence type="ECO:0000256" key="6">
    <source>
        <dbReference type="ARBA" id="ARBA00023015"/>
    </source>
</evidence>
<dbReference type="Gene3D" id="1.10.10.60">
    <property type="entry name" value="Homeodomain-like"/>
    <property type="match status" value="4"/>
</dbReference>
<feature type="domain" description="C2H2-type" evidence="17">
    <location>
        <begin position="1207"/>
        <end position="1235"/>
    </location>
</feature>
<dbReference type="PROSITE" id="PS50157">
    <property type="entry name" value="ZINC_FINGER_C2H2_2"/>
    <property type="match status" value="10"/>
</dbReference>
<feature type="region of interest" description="Disordered" evidence="15">
    <location>
        <begin position="2803"/>
        <end position="2857"/>
    </location>
</feature>
<dbReference type="EnsemblMetazoa" id="XM_012208894.1">
    <property type="protein sequence ID" value="XP_012064284.1"/>
    <property type="gene ID" value="LOC105627615"/>
</dbReference>
<dbReference type="SUPFAM" id="SSF46689">
    <property type="entry name" value="Homeodomain-like"/>
    <property type="match status" value="4"/>
</dbReference>
<feature type="DNA-binding region" description="Homeobox" evidence="12">
    <location>
        <begin position="2000"/>
        <end position="2059"/>
    </location>
</feature>
<dbReference type="InParanoid" id="A0A158P3C6"/>
<dbReference type="OMA" id="NPGPKES"/>
<feature type="domain" description="C2H2-type" evidence="17">
    <location>
        <begin position="2348"/>
        <end position="2375"/>
    </location>
</feature>
<proteinExistence type="predicted"/>
<feature type="domain" description="C2H2-type" evidence="17">
    <location>
        <begin position="1735"/>
        <end position="1763"/>
    </location>
</feature>
<dbReference type="InterPro" id="IPR017970">
    <property type="entry name" value="Homeobox_CS"/>
</dbReference>
<dbReference type="InterPro" id="IPR001356">
    <property type="entry name" value="HD"/>
</dbReference>
<feature type="compositionally biased region" description="Low complexity" evidence="15">
    <location>
        <begin position="39"/>
        <end position="52"/>
    </location>
</feature>
<evidence type="ECO:0008006" key="20">
    <source>
        <dbReference type="Google" id="ProtNLM"/>
    </source>
</evidence>
<evidence type="ECO:0000256" key="1">
    <source>
        <dbReference type="ARBA" id="ARBA00004123"/>
    </source>
</evidence>
<feature type="domain" description="C2H2-type" evidence="17">
    <location>
        <begin position="1119"/>
        <end position="1147"/>
    </location>
</feature>
<feature type="compositionally biased region" description="Low complexity" evidence="15">
    <location>
        <begin position="2183"/>
        <end position="2194"/>
    </location>
</feature>
<feature type="compositionally biased region" description="Low complexity" evidence="15">
    <location>
        <begin position="1623"/>
        <end position="1643"/>
    </location>
</feature>
<evidence type="ECO:0000256" key="13">
    <source>
        <dbReference type="RuleBase" id="RU000682"/>
    </source>
</evidence>
<feature type="region of interest" description="Disordered" evidence="15">
    <location>
        <begin position="1"/>
        <end position="26"/>
    </location>
</feature>
<feature type="compositionally biased region" description="Low complexity" evidence="15">
    <location>
        <begin position="2243"/>
        <end position="2253"/>
    </location>
</feature>
<feature type="compositionally biased region" description="Polar residues" evidence="15">
    <location>
        <begin position="2423"/>
        <end position="2432"/>
    </location>
</feature>
<evidence type="ECO:0000313" key="19">
    <source>
        <dbReference type="Proteomes" id="UP000005205"/>
    </source>
</evidence>
<feature type="compositionally biased region" description="Polar residues" evidence="15">
    <location>
        <begin position="2115"/>
        <end position="2125"/>
    </location>
</feature>
<feature type="compositionally biased region" description="Low complexity" evidence="15">
    <location>
        <begin position="2152"/>
        <end position="2166"/>
    </location>
</feature>
<dbReference type="Pfam" id="PF00046">
    <property type="entry name" value="Homeodomain"/>
    <property type="match status" value="4"/>
</dbReference>
<gene>
    <name evidence="18" type="primary">105627615</name>
</gene>
<feature type="compositionally biased region" description="Low complexity" evidence="15">
    <location>
        <begin position="2394"/>
        <end position="2417"/>
    </location>
</feature>
<feature type="domain" description="C2H2-type" evidence="17">
    <location>
        <begin position="1431"/>
        <end position="1462"/>
    </location>
</feature>
<keyword evidence="5" id="KW-0862">Zinc</keyword>
<feature type="compositionally biased region" description="Low complexity" evidence="15">
    <location>
        <begin position="2132"/>
        <end position="2144"/>
    </location>
</feature>
<feature type="domain" description="C2H2-type" evidence="17">
    <location>
        <begin position="1387"/>
        <end position="1416"/>
    </location>
</feature>
<evidence type="ECO:0000256" key="11">
    <source>
        <dbReference type="PROSITE-ProRule" id="PRU00042"/>
    </source>
</evidence>
<dbReference type="FunFam" id="1.10.10.60:FF:000080">
    <property type="entry name" value="Zinc finger homeobox protein 2"/>
    <property type="match status" value="1"/>
</dbReference>
<evidence type="ECO:0000256" key="12">
    <source>
        <dbReference type="PROSITE-ProRule" id="PRU00108"/>
    </source>
</evidence>
<dbReference type="FunFam" id="3.30.160.60:FF:000081">
    <property type="entry name" value="Zinc finger homeobox protein 4"/>
    <property type="match status" value="1"/>
</dbReference>
<feature type="compositionally biased region" description="Polar residues" evidence="15">
    <location>
        <begin position="56"/>
        <end position="67"/>
    </location>
</feature>
<feature type="region of interest" description="Disordered" evidence="15">
    <location>
        <begin position="2726"/>
        <end position="2748"/>
    </location>
</feature>
<feature type="region of interest" description="Disordered" evidence="15">
    <location>
        <begin position="2317"/>
        <end position="2342"/>
    </location>
</feature>
<name>A0A158P3C6_ATTCE</name>
<feature type="domain" description="C2H2-type" evidence="17">
    <location>
        <begin position="1275"/>
        <end position="1303"/>
    </location>
</feature>
<reference evidence="18" key="2">
    <citation type="submission" date="2016-04" db="UniProtKB">
        <authorList>
            <consortium name="EnsemblMetazoa"/>
        </authorList>
    </citation>
    <scope>IDENTIFICATION</scope>
</reference>
<dbReference type="FunFam" id="1.10.10.60:FF:000064">
    <property type="entry name" value="Zinc finger homeobox protein 4"/>
    <property type="match status" value="1"/>
</dbReference>
<feature type="compositionally biased region" description="Basic and acidic residues" evidence="15">
    <location>
        <begin position="2554"/>
        <end position="2564"/>
    </location>
</feature>
<feature type="compositionally biased region" description="Low complexity" evidence="15">
    <location>
        <begin position="2433"/>
        <end position="2462"/>
    </location>
</feature>
<keyword evidence="6" id="KW-0805">Transcription regulation</keyword>
<dbReference type="InterPro" id="IPR036236">
    <property type="entry name" value="Znf_C2H2_sf"/>
</dbReference>
<dbReference type="InterPro" id="IPR003604">
    <property type="entry name" value="Matrin/U1-like-C_Znf_C2H2"/>
</dbReference>
<feature type="region of interest" description="Disordered" evidence="15">
    <location>
        <begin position="347"/>
        <end position="474"/>
    </location>
</feature>
<dbReference type="CDD" id="cd00086">
    <property type="entry name" value="homeodomain"/>
    <property type="match status" value="4"/>
</dbReference>
<dbReference type="OrthoDB" id="6417226at2759"/>
<feature type="compositionally biased region" description="Low complexity" evidence="15">
    <location>
        <begin position="3033"/>
        <end position="3054"/>
    </location>
</feature>
<feature type="compositionally biased region" description="Low complexity" evidence="15">
    <location>
        <begin position="1831"/>
        <end position="1864"/>
    </location>
</feature>
<dbReference type="PANTHER" id="PTHR45891:SF3">
    <property type="entry name" value="ZINC FINGER PROTEIN 2"/>
    <property type="match status" value="1"/>
</dbReference>
<dbReference type="SUPFAM" id="SSF57667">
    <property type="entry name" value="beta-beta-alpha zinc fingers"/>
    <property type="match status" value="5"/>
</dbReference>
<feature type="compositionally biased region" description="Low complexity" evidence="15">
    <location>
        <begin position="1872"/>
        <end position="1881"/>
    </location>
</feature>
<reference evidence="19" key="1">
    <citation type="journal article" date="2011" name="PLoS Genet.">
        <title>The genome sequence of the leaf-cutter ant Atta cephalotes reveals insights into its obligate symbiotic lifestyle.</title>
        <authorList>
            <person name="Suen G."/>
            <person name="Teiling C."/>
            <person name="Li L."/>
            <person name="Holt C."/>
            <person name="Abouheif E."/>
            <person name="Bornberg-Bauer E."/>
            <person name="Bouffard P."/>
            <person name="Caldera E.J."/>
            <person name="Cash E."/>
            <person name="Cavanaugh A."/>
            <person name="Denas O."/>
            <person name="Elhaik E."/>
            <person name="Fave M.J."/>
            <person name="Gadau J."/>
            <person name="Gibson J.D."/>
            <person name="Graur D."/>
            <person name="Grubbs K.J."/>
            <person name="Hagen D.E."/>
            <person name="Harkins T.T."/>
            <person name="Helmkampf M."/>
            <person name="Hu H."/>
            <person name="Johnson B.R."/>
            <person name="Kim J."/>
            <person name="Marsh S.E."/>
            <person name="Moeller J.A."/>
            <person name="Munoz-Torres M.C."/>
            <person name="Murphy M.C."/>
            <person name="Naughton M.C."/>
            <person name="Nigam S."/>
            <person name="Overson R."/>
            <person name="Rajakumar R."/>
            <person name="Reese J.T."/>
            <person name="Scott J.J."/>
            <person name="Smith C.R."/>
            <person name="Tao S."/>
            <person name="Tsutsui N.D."/>
            <person name="Viljakainen L."/>
            <person name="Wissler L."/>
            <person name="Yandell M.D."/>
            <person name="Zimmer F."/>
            <person name="Taylor J."/>
            <person name="Slater S.C."/>
            <person name="Clifton S.W."/>
            <person name="Warren W.C."/>
            <person name="Elsik C.G."/>
            <person name="Smith C.D."/>
            <person name="Weinstock G.M."/>
            <person name="Gerardo N.M."/>
            <person name="Currie C.R."/>
        </authorList>
    </citation>
    <scope>NUCLEOTIDE SEQUENCE [LARGE SCALE GENOMIC DNA]</scope>
</reference>
<dbReference type="SMART" id="SM00355">
    <property type="entry name" value="ZnF_C2H2"/>
    <property type="match status" value="22"/>
</dbReference>
<dbReference type="GO" id="GO:0005634">
    <property type="term" value="C:nucleus"/>
    <property type="evidence" value="ECO:0007669"/>
    <property type="project" value="UniProtKB-SubCell"/>
</dbReference>
<feature type="compositionally biased region" description="Polar residues" evidence="15">
    <location>
        <begin position="425"/>
        <end position="440"/>
    </location>
</feature>
<evidence type="ECO:0000256" key="7">
    <source>
        <dbReference type="ARBA" id="ARBA00023125"/>
    </source>
</evidence>
<evidence type="ECO:0000256" key="3">
    <source>
        <dbReference type="ARBA" id="ARBA00022737"/>
    </source>
</evidence>
<evidence type="ECO:0000256" key="14">
    <source>
        <dbReference type="SAM" id="Coils"/>
    </source>
</evidence>
<keyword evidence="19" id="KW-1185">Reference proteome</keyword>
<feature type="compositionally biased region" description="Low complexity" evidence="15">
    <location>
        <begin position="1785"/>
        <end position="1804"/>
    </location>
</feature>
<evidence type="ECO:0000256" key="9">
    <source>
        <dbReference type="ARBA" id="ARBA00023163"/>
    </source>
</evidence>
<evidence type="ECO:0000256" key="15">
    <source>
        <dbReference type="SAM" id="MobiDB-lite"/>
    </source>
</evidence>
<feature type="domain" description="Homeobox" evidence="16">
    <location>
        <begin position="2562"/>
        <end position="2622"/>
    </location>
</feature>
<feature type="compositionally biased region" description="Basic and acidic residues" evidence="15">
    <location>
        <begin position="1335"/>
        <end position="1344"/>
    </location>
</feature>
<feature type="compositionally biased region" description="Low complexity" evidence="15">
    <location>
        <begin position="1023"/>
        <end position="1042"/>
    </location>
</feature>
<keyword evidence="2" id="KW-0479">Metal-binding</keyword>
<dbReference type="STRING" id="12957.A0A158P3C6"/>
<sequence length="3066" mass="339338">MPSSEPHPPYHLQHHNIPPSHLQQHTPSAIEHQFFQLVAAHHQQQQQRQQQHGGPFQNSTYAQQKQEMSPEEEGGRVGGSPPAAGAALHQPHHPRTASPPSGTEPCTRDAIPTPTPIADTTTTTTTTTMTMQSQSQQQQQQQGPSPSPSPTGGDVEKFDGKIVYNPDGSAYIIEGESELSEDDSLPDGCIVDGRGVSVPHSLVFPQIASAYYVSRLYAHQAYQQQQQQQQQRSASQQHNPDLPVMHSYRVISYRSAEGSKQPPPAPTAPPPPAASVPVKPILMCFICKLSFGYAKSFVAHAQGEHQLTLMEDERQILSHSTASAIIQAVGRGKQPLVSFLEPVTSSTCAQASPAQIKAQQQQRSESNEHETTPTTTSTPTSTPGVPSSPQQQQQQQQSQQTQQQQRPSPSTPTTPTSHSSHPLTYNHQQQHPWSGPQVSAASWAKAPDAMHYSSPPPPTSSTKGSPSSYAALTQAPPNFLTGTTIGVCPEHMQGRPSGVECPKCELILTSSRLAGPGGPLAGIHSRNSCKTLKCPKCNWHYKYQETLEIHMKEKHPESETSCFYCNAGQPHPRLARGETYTCGYKPYRCEVCNYSTTTKGNLSIHMQSDKHLNNMQELQQGGGGGSGTSNPSSSQDAPMPTRSPHHQQNHSPHRAAQGGNQSKPKLSFRCDICNYETNVARNLRIHMTSEKHTHNSMVLHQNIKHIQTLNALTHHQQAQHHHQQQQQQQLEHLLHLGGLDKPQPTEAALADLAYNQAVLMTMMTGGQMPQFPPELIGSIANAAAMSNLGGDVGLSPDSMEPPPEPADQDPNHLYQCCICNNFATDSLEALSHHLAVDRTRTREGDILAVMNANFVCTLCSYKTNLKANFQLHCKTDKHLQRLQHMNHIKEGGPRNEWKLKYLGSPTSTAQLRCHACDYYTNSAHKLALHAALPRHEAASLLLRHLLEASSNIQSSGKLYHCVICGFSARHRLPLLQHVRSLRHLHMEQIHHIHTARRSTLAGNESPHTDISVMFQVTSDPEVPTTQQPSPTTPTTPNATSTNNERREEGSDCGSEVKQEPDNDPEVEAEPENDQEEITCLYCTYQPTSREELRQHLQVAHVQDSEEKTETVKEEPTAELLCPLCQDNFKERPALEKHVMQIHSVNTDGLQRLLVLVDQSHWLNNNRNSSTPAVTTTTTPTSPTTTTKTQQEEEMSERGGSDEIEETARCNVCGRVWRSIEELQQHHREAHPTTTPTLAVSEKHVYKYRCVQCSLAFKTLEKLQQHSQYHAIRDATKCALCGRSFRSVQALQRHLESAHDLHEEEMNQYKQSLLQHPLLQAFTEETLKRQGLASELHVEDDAGRGDEEESDASDSLSSPLQKEQRLLEDYLNSQTIAEDSYQDPNRKFKCHRCKVAFTRQSYLTGHNKTLLHRKGEKMSYPMEKYLDPNRPYKCDVCKESFTQKNILLVHYNSVSHLHKLKRAMQEQGNNNTLISVVPPASPTESPDSQQDQDKKPYKCNICKVAYTQGSTLDIHMRSVLHQTRASKLQDLAASGQLDLARPLIEQPPLSPNSPPVNTNTSNTGGMLSCARCNSVFVNQDQLAAHQQLCNIILNNPALALFQQFAASQQLASSAPTKTPPPTSTTPGPQQHMQSTTQHSSQTTQDILSQPRHKTSQMYKHLLESFGFDLVMQFNENHQRRQRKEEEAAAALQAQQEQQKQEQQKQALAAQAMQVKEEEVEEAHMDVDDVIPELTRSTCQHCNKEFSSVWVLKAHCEEVHRDLVPREFLEKYAQQFKCEYEKKTVVATSTTTSSTTTPTSTTAVTTQPQDLSADKEFREKEKDDNAESKECISRTPEATSTTPATTPALSNTPVSSTDSTTPTVLSNPQHHIPQQQQQQQQQQLQQQQQQQQQQQHTQLAFAQQMTEMQAALNAMAASQLQQQLQQYPGLMMGMMGLPLGLNVPALAAMNLQPPLVPMMLPPPPYDGAATAYPSINQDLLAKQHLALQQQQAAAAANAAASQKRARTRITDEQLKILRAHFDINNSPGEEQILDMAAQSGLPPKVIKHWFRNTLFKERQRNKDSPYNFNNPPSTTLNLEEYEKTGEAKVTPLNSSVSGSSSSDDKSPNKQATPPPSMQNTNASQSTEIKQEALEQSQCQQQQQVVQHQEEQHHSPGSSGGQQSRPHSPALSMSSVFSAIHHDISSHTSSTTNTPSTPMLPPKLTSQNFASPTPGAGSVVPSAIAAMALTPQRSLSPGRGPTDYFGGNSNGSSTSGGSSGKRANRTRFTDYQIKVLQEFFENNAYPKDDDLEYLSKLLGLSPRVIVVWFQNARQKARKVYENQPAAEPVTPGGRENDDGSGRFQRTPGLNYQCKKCLLVFQRYYELIRHQKTHCFKEEDAKRSAQAQAAAAQVAAVLSSEDSNSSSTTTTTNTVTNNPSTAPALSEQLQQPLSTATSPHQHQQQTLPQTHQSQQQQQQQQQQQSQTESKEGSFQCEKCNLMFGRFELWREHQLIHIMNPTLFPSAYPPDSPFGILQQQALNASQAGVTTDTPHSLISMIQKRKFEDLEEGTGSDNRSNSEHNEQPKDKRLRTTILPEQLDYLYQKYQIESNPSRKMLETIAREVGLKKRVVQVWFQNTRARERKGQFRAHSQVINKRCPFCPALFKVKSALESHLSSKHADQVARGEVNIDNIPDEELSMESVPSNSSTPQMMPPLFPPNSDIMESSLKSLKYYDDMRRYFSEIQAHASNGKQETANHQASGNSCESPLDLSKPVDLSRPVKLCLSNFSSLLEEQHGVHFRGGSDCGPLTDLSERSICDDDSMSETTEFLDDESGPVSPASSTQSSRQGPASGSTGNTPGTPVTSGQSSGNTGQSGGKRYRTQMSATQVKVMKSLFSDYKTPTMAECEMLGREIGLPKRVVQVWFQNARAKEKKARLAAGLPAEGSAVQPHRGPTGPDECRLCSVRYSAKTPLQEHVFSRRHIESVRVAVEEGSLVPPTPGAPIVPGGNNAAGVPGIGTSPVVTTASQQVTQQQQQQSDENMMYGSVFLHPTAMFQSQQQQQQQQQHPAAAAASASSTTAGECLADLND</sequence>
<feature type="domain" description="C2H2-type" evidence="17">
    <location>
        <begin position="1247"/>
        <end position="1274"/>
    </location>
</feature>
<feature type="DNA-binding region" description="Homeobox" evidence="12">
    <location>
        <begin position="2258"/>
        <end position="2317"/>
    </location>
</feature>
<dbReference type="FunCoup" id="A0A158P3C6">
    <property type="interactions" value="198"/>
</dbReference>